<gene>
    <name evidence="2" type="ORF">FOZ62_032468</name>
</gene>
<protein>
    <recommendedName>
        <fullName evidence="1">Integrase zinc-binding domain-containing protein</fullName>
    </recommendedName>
</protein>
<evidence type="ECO:0000313" key="3">
    <source>
        <dbReference type="Proteomes" id="UP000574390"/>
    </source>
</evidence>
<accession>A0A7J6RAL4</accession>
<evidence type="ECO:0000259" key="1">
    <source>
        <dbReference type="Pfam" id="PF17921"/>
    </source>
</evidence>
<dbReference type="Pfam" id="PF05380">
    <property type="entry name" value="Peptidase_A17"/>
    <property type="match status" value="1"/>
</dbReference>
<feature type="domain" description="Integrase zinc-binding" evidence="1">
    <location>
        <begin position="397"/>
        <end position="452"/>
    </location>
</feature>
<dbReference type="InterPro" id="IPR043502">
    <property type="entry name" value="DNA/RNA_pol_sf"/>
</dbReference>
<evidence type="ECO:0000313" key="2">
    <source>
        <dbReference type="EMBL" id="KAF4717643.1"/>
    </source>
</evidence>
<feature type="non-terminal residue" evidence="2">
    <location>
        <position position="823"/>
    </location>
</feature>
<reference evidence="2 3" key="1">
    <citation type="submission" date="2020-04" db="EMBL/GenBank/DDBJ databases">
        <title>Perkinsus olseni comparative genomics.</title>
        <authorList>
            <person name="Bogema D.R."/>
        </authorList>
    </citation>
    <scope>NUCLEOTIDE SEQUENCE [LARGE SCALE GENOMIC DNA]</scope>
    <source>
        <strain evidence="2">ATCC PRA-205</strain>
    </source>
</reference>
<name>A0A7J6RAL4_PEROL</name>
<proteinExistence type="predicted"/>
<dbReference type="Gene3D" id="1.10.340.70">
    <property type="match status" value="1"/>
</dbReference>
<dbReference type="AlphaFoldDB" id="A0A7J6RAL4"/>
<dbReference type="EMBL" id="JABANM010023581">
    <property type="protein sequence ID" value="KAF4717643.1"/>
    <property type="molecule type" value="Genomic_DNA"/>
</dbReference>
<dbReference type="Pfam" id="PF17921">
    <property type="entry name" value="Integrase_H2C2"/>
    <property type="match status" value="1"/>
</dbReference>
<comment type="caution">
    <text evidence="2">The sequence shown here is derived from an EMBL/GenBank/DDBJ whole genome shotgun (WGS) entry which is preliminary data.</text>
</comment>
<dbReference type="InterPro" id="IPR008042">
    <property type="entry name" value="Retrotrans_Pao"/>
</dbReference>
<sequence>PKKVKSPILAQLSTTPVRLTVRNLLSLLHQAYDIIGILTWCLLPIKLILRECYTKRLQYDDLATGHQSLETVKTIQKFNRLVDSTVISRFVDLSDTVVLYADASAFGLGYAICNANPREIFAASSRLVPLHSMSYSIVRKETLALEYALSFLIARSKDFPHSNNRVFYVLTDSSIVLQRVSRVLRHGHGNTATVWKTPKGWSTWETNHCKTIANHLETLRQIASPQPVHLCHCPGTANLADGYSRGLNPFGEAYQETERFLRELLISKTGHAVESAYGVDLVGFTAEDENSPRDTLPQSEERGDVNKVTTGLYPLIVAAQAEDPHTLICLSLLDPVQKETTTLAPHLRQRLQEYSHAERAKIRAMYVAVVEQGNAVLRLGVGRAIDENDPSGSPIYIPEAVRDTVISRLHSFFCHQPPKYLVAYAEKQYYCKGLRKTVRAYSRNCPGCQRSRGAKVWPDTRPRVIPKDFDVNCVLALDWVGPAREPYGTVAPVPYVGGQDDLHNPSSENKVPQCALHIYDVVSRYNAFYWSPNKSAHSARLLTEHHCHKHGFPQYLLGSGIGSFCLRRSYLERQHLEFWSLIRSIREEQQSRGLTPSPWYALVSQVALTLNSTPTVDDISPNDLTFAAALRLPPSVSPRPPNSHNLDAFINRHGACPGYSDAEYKTYVEERRKNFQAMLKTFHEHTLSRLRRTAIKMAEKSRRRQAPTIAPYKKGDLLWVAVNSINKLKPRWTGPVKCIGGEEVTGSAQLLEISSLGGRPRGQVHISNVKLAILNGEQIAAYGEQEDGPVKTPVDSAIFPVSGDIPSVKSERFPGMRHFMIES</sequence>
<organism evidence="2 3">
    <name type="scientific">Perkinsus olseni</name>
    <name type="common">Perkinsus atlanticus</name>
    <dbReference type="NCBI Taxonomy" id="32597"/>
    <lineage>
        <taxon>Eukaryota</taxon>
        <taxon>Sar</taxon>
        <taxon>Alveolata</taxon>
        <taxon>Perkinsozoa</taxon>
        <taxon>Perkinsea</taxon>
        <taxon>Perkinsida</taxon>
        <taxon>Perkinsidae</taxon>
        <taxon>Perkinsus</taxon>
    </lineage>
</organism>
<dbReference type="InterPro" id="IPR041588">
    <property type="entry name" value="Integrase_H2C2"/>
</dbReference>
<dbReference type="SUPFAM" id="SSF56672">
    <property type="entry name" value="DNA/RNA polymerases"/>
    <property type="match status" value="1"/>
</dbReference>
<dbReference type="Proteomes" id="UP000574390">
    <property type="component" value="Unassembled WGS sequence"/>
</dbReference>
<feature type="non-terminal residue" evidence="2">
    <location>
        <position position="1"/>
    </location>
</feature>